<proteinExistence type="inferred from homology"/>
<accession>A0A919MYP5</accession>
<feature type="region of interest" description="Disordered" evidence="3">
    <location>
        <begin position="1"/>
        <end position="24"/>
    </location>
</feature>
<sequence>MPSERDTGIGWMHGRCRGTPPGTRGPKVNGMGLRILITGARRGIGAAMAVGLARPGNTLLLHHLAAAAECDKVASLCRDLGAAAEMLDADLADPGAVRELAERAGPVDVLINNAAKASNVDIGVLPLAEWQQTLAVNLTAPMLLSQALSVGMAERGWGRIVNVVSPTVRMGGPSGPSYVASKAALIGLTRSLARALGPAGITVNALSPGAIRTEGEAELAAGKDAETHAPLVATQAVPRALVPEDLVATVRLLVSDGSGALTGQVIEVGGGLIFR</sequence>
<dbReference type="PANTHER" id="PTHR42879:SF2">
    <property type="entry name" value="3-OXOACYL-[ACYL-CARRIER-PROTEIN] REDUCTASE FABG"/>
    <property type="match status" value="1"/>
</dbReference>
<dbReference type="CDD" id="cd05233">
    <property type="entry name" value="SDR_c"/>
    <property type="match status" value="1"/>
</dbReference>
<evidence type="ECO:0000256" key="3">
    <source>
        <dbReference type="SAM" id="MobiDB-lite"/>
    </source>
</evidence>
<dbReference type="PRINTS" id="PR00080">
    <property type="entry name" value="SDRFAMILY"/>
</dbReference>
<dbReference type="PRINTS" id="PR00081">
    <property type="entry name" value="GDHRDH"/>
</dbReference>
<evidence type="ECO:0000313" key="5">
    <source>
        <dbReference type="Proteomes" id="UP000636960"/>
    </source>
</evidence>
<dbReference type="PROSITE" id="PS00061">
    <property type="entry name" value="ADH_SHORT"/>
    <property type="match status" value="1"/>
</dbReference>
<organism evidence="4 5">
    <name type="scientific">Paractinoplanes rishiriensis</name>
    <dbReference type="NCBI Taxonomy" id="1050105"/>
    <lineage>
        <taxon>Bacteria</taxon>
        <taxon>Bacillati</taxon>
        <taxon>Actinomycetota</taxon>
        <taxon>Actinomycetes</taxon>
        <taxon>Micromonosporales</taxon>
        <taxon>Micromonosporaceae</taxon>
        <taxon>Paractinoplanes</taxon>
    </lineage>
</organism>
<name>A0A919MYP5_9ACTN</name>
<dbReference type="Pfam" id="PF00106">
    <property type="entry name" value="adh_short"/>
    <property type="match status" value="1"/>
</dbReference>
<dbReference type="Gene3D" id="3.40.50.720">
    <property type="entry name" value="NAD(P)-binding Rossmann-like Domain"/>
    <property type="match status" value="1"/>
</dbReference>
<dbReference type="InterPro" id="IPR036291">
    <property type="entry name" value="NAD(P)-bd_dom_sf"/>
</dbReference>
<dbReference type="SUPFAM" id="SSF51735">
    <property type="entry name" value="NAD(P)-binding Rossmann-fold domains"/>
    <property type="match status" value="1"/>
</dbReference>
<comment type="similarity">
    <text evidence="1 2">Belongs to the short-chain dehydrogenases/reductases (SDR) family.</text>
</comment>
<dbReference type="PANTHER" id="PTHR42879">
    <property type="entry name" value="3-OXOACYL-(ACYL-CARRIER-PROTEIN) REDUCTASE"/>
    <property type="match status" value="1"/>
</dbReference>
<evidence type="ECO:0000256" key="2">
    <source>
        <dbReference type="RuleBase" id="RU000363"/>
    </source>
</evidence>
<dbReference type="InterPro" id="IPR002347">
    <property type="entry name" value="SDR_fam"/>
</dbReference>
<dbReference type="GO" id="GO:0032787">
    <property type="term" value="P:monocarboxylic acid metabolic process"/>
    <property type="evidence" value="ECO:0007669"/>
    <property type="project" value="UniProtKB-ARBA"/>
</dbReference>
<protein>
    <submittedName>
        <fullName evidence="4">3-oxoacyl-ACP reductase</fullName>
    </submittedName>
</protein>
<gene>
    <name evidence="4" type="ORF">Ari01nite_47600</name>
</gene>
<reference evidence="4" key="1">
    <citation type="submission" date="2021-01" db="EMBL/GenBank/DDBJ databases">
        <title>Whole genome shotgun sequence of Actinoplanes rishiriensis NBRC 108556.</title>
        <authorList>
            <person name="Komaki H."/>
            <person name="Tamura T."/>
        </authorList>
    </citation>
    <scope>NUCLEOTIDE SEQUENCE</scope>
    <source>
        <strain evidence="4">NBRC 108556</strain>
    </source>
</reference>
<dbReference type="InterPro" id="IPR020904">
    <property type="entry name" value="Sc_DH/Rdtase_CS"/>
</dbReference>
<dbReference type="Proteomes" id="UP000636960">
    <property type="component" value="Unassembled WGS sequence"/>
</dbReference>
<keyword evidence="5" id="KW-1185">Reference proteome</keyword>
<dbReference type="InterPro" id="IPR050259">
    <property type="entry name" value="SDR"/>
</dbReference>
<dbReference type="AlphaFoldDB" id="A0A919MYP5"/>
<dbReference type="EMBL" id="BOMV01000056">
    <property type="protein sequence ID" value="GIE97295.1"/>
    <property type="molecule type" value="Genomic_DNA"/>
</dbReference>
<evidence type="ECO:0000256" key="1">
    <source>
        <dbReference type="ARBA" id="ARBA00006484"/>
    </source>
</evidence>
<evidence type="ECO:0000313" key="4">
    <source>
        <dbReference type="EMBL" id="GIE97295.1"/>
    </source>
</evidence>
<comment type="caution">
    <text evidence="4">The sequence shown here is derived from an EMBL/GenBank/DDBJ whole genome shotgun (WGS) entry which is preliminary data.</text>
</comment>